<dbReference type="InterPro" id="IPR013341">
    <property type="entry name" value="Mandelate_racemase_N_dom"/>
</dbReference>
<sequence>MKITDLRCAVIGKHPIVRIDTDEGMHGLGEVEYTKPYLKPLVLHFREALIGEDPTDVERVMLKIRQRGSFKPYGAAISAIEHALWDIAGKAAGVPVYKLLGGKVRDKVRVYNGSIRQKRTGDRPEDYAADVQWMMEQPQNFFMVKQGISFHSNMKDTIEGFHYGVTQKKAGYHGAMDQGVISERGFNHMLDCVIAMKEVLGDKVSLALDCGPGWMLPDAIKFARAVEKYNLMWVEDMLTGDYVPWVNPQAYRELTTSTSTPIHTGEQIYLRHNFKELIETQAVRVIGPDPADIGGIAELKWVAEHAYMHSILIAPHGTANGLLGLGALINVCATLPANYIAFEYPSASDPWWEDLVIGLPSQIVKDSMVDLLEAPGLGLDIDAEAARKYLREEDAAFFD</sequence>
<dbReference type="GO" id="GO:0009063">
    <property type="term" value="P:amino acid catabolic process"/>
    <property type="evidence" value="ECO:0007669"/>
    <property type="project" value="InterPro"/>
</dbReference>
<keyword evidence="1" id="KW-0456">Lyase</keyword>
<dbReference type="AlphaFoldDB" id="A0A3A5L989"/>
<dbReference type="InterPro" id="IPR029065">
    <property type="entry name" value="Enolase_C-like"/>
</dbReference>
<dbReference type="GO" id="GO:0000287">
    <property type="term" value="F:magnesium ion binding"/>
    <property type="evidence" value="ECO:0007669"/>
    <property type="project" value="UniProtKB-ARBA"/>
</dbReference>
<dbReference type="SUPFAM" id="SSF54826">
    <property type="entry name" value="Enolase N-terminal domain-like"/>
    <property type="match status" value="1"/>
</dbReference>
<dbReference type="RefSeq" id="WP_120013788.1">
    <property type="nucleotide sequence ID" value="NZ_QZWZ01000005.1"/>
</dbReference>
<keyword evidence="4" id="KW-1185">Reference proteome</keyword>
<dbReference type="Pfam" id="PF02746">
    <property type="entry name" value="MR_MLE_N"/>
    <property type="match status" value="1"/>
</dbReference>
<organism evidence="3 4">
    <name type="scientific">Mesorhizobium waimense</name>
    <dbReference type="NCBI Taxonomy" id="1300307"/>
    <lineage>
        <taxon>Bacteria</taxon>
        <taxon>Pseudomonadati</taxon>
        <taxon>Pseudomonadota</taxon>
        <taxon>Alphaproteobacteria</taxon>
        <taxon>Hyphomicrobiales</taxon>
        <taxon>Phyllobacteriaceae</taxon>
        <taxon>Mesorhizobium</taxon>
    </lineage>
</organism>
<dbReference type="Proteomes" id="UP000272706">
    <property type="component" value="Unassembled WGS sequence"/>
</dbReference>
<evidence type="ECO:0000313" key="4">
    <source>
        <dbReference type="Proteomes" id="UP000272706"/>
    </source>
</evidence>
<name>A0A3A5L989_9HYPH</name>
<dbReference type="PANTHER" id="PTHR48080:SF2">
    <property type="entry name" value="D-GALACTONATE DEHYDRATASE"/>
    <property type="match status" value="1"/>
</dbReference>
<dbReference type="InterPro" id="IPR029017">
    <property type="entry name" value="Enolase-like_N"/>
</dbReference>
<reference evidence="3 4" key="1">
    <citation type="submission" date="2018-09" db="EMBL/GenBank/DDBJ databases">
        <title>Mesorhizobium carmichaelinearum sp. nov. isolated from Carmichaelinea spp. root nodules in New Zealand.</title>
        <authorList>
            <person name="De Meyer S.E."/>
        </authorList>
    </citation>
    <scope>NUCLEOTIDE SEQUENCE [LARGE SCALE GENOMIC DNA]</scope>
    <source>
        <strain evidence="3 4">ICMP19557</strain>
    </source>
</reference>
<dbReference type="InterPro" id="IPR018110">
    <property type="entry name" value="Mandel_Rmase/mucon_lact_enz_CS"/>
</dbReference>
<dbReference type="SFLD" id="SFLDG00179">
    <property type="entry name" value="mandelate_racemase"/>
    <property type="match status" value="1"/>
</dbReference>
<dbReference type="PANTHER" id="PTHR48080">
    <property type="entry name" value="D-GALACTONATE DEHYDRATASE-RELATED"/>
    <property type="match status" value="1"/>
</dbReference>
<dbReference type="Gene3D" id="3.30.390.10">
    <property type="entry name" value="Enolase-like, N-terminal domain"/>
    <property type="match status" value="1"/>
</dbReference>
<dbReference type="PROSITE" id="PS00908">
    <property type="entry name" value="MR_MLE_1"/>
    <property type="match status" value="1"/>
</dbReference>
<dbReference type="InterPro" id="IPR034593">
    <property type="entry name" value="DgoD-like"/>
</dbReference>
<dbReference type="EMBL" id="QZWZ01000005">
    <property type="protein sequence ID" value="RJT40701.1"/>
    <property type="molecule type" value="Genomic_DNA"/>
</dbReference>
<evidence type="ECO:0000256" key="1">
    <source>
        <dbReference type="ARBA" id="ARBA00023239"/>
    </source>
</evidence>
<dbReference type="CDD" id="cd03316">
    <property type="entry name" value="MR_like"/>
    <property type="match status" value="1"/>
</dbReference>
<proteinExistence type="predicted"/>
<dbReference type="SMART" id="SM00922">
    <property type="entry name" value="MR_MLE"/>
    <property type="match status" value="1"/>
</dbReference>
<dbReference type="InterPro" id="IPR036849">
    <property type="entry name" value="Enolase-like_C_sf"/>
</dbReference>
<accession>A0A3A5L989</accession>
<feature type="domain" description="Mandelate racemase/muconate lactonizing enzyme C-terminal" evidence="2">
    <location>
        <begin position="124"/>
        <end position="261"/>
    </location>
</feature>
<dbReference type="SUPFAM" id="SSF51604">
    <property type="entry name" value="Enolase C-terminal domain-like"/>
    <property type="match status" value="1"/>
</dbReference>
<dbReference type="Gene3D" id="3.20.20.120">
    <property type="entry name" value="Enolase-like C-terminal domain"/>
    <property type="match status" value="1"/>
</dbReference>
<dbReference type="InterPro" id="IPR013342">
    <property type="entry name" value="Mandelate_racemase_C"/>
</dbReference>
<protein>
    <submittedName>
        <fullName evidence="3">Mandelate racemase/muconate lactonizing enzyme family protein</fullName>
    </submittedName>
</protein>
<evidence type="ECO:0000259" key="2">
    <source>
        <dbReference type="SMART" id="SM00922"/>
    </source>
</evidence>
<dbReference type="OrthoDB" id="9802699at2"/>
<evidence type="ECO:0000313" key="3">
    <source>
        <dbReference type="EMBL" id="RJT40701.1"/>
    </source>
</evidence>
<dbReference type="GO" id="GO:0016829">
    <property type="term" value="F:lyase activity"/>
    <property type="evidence" value="ECO:0007669"/>
    <property type="project" value="UniProtKB-KW"/>
</dbReference>
<comment type="caution">
    <text evidence="3">The sequence shown here is derived from an EMBL/GenBank/DDBJ whole genome shotgun (WGS) entry which is preliminary data.</text>
</comment>
<dbReference type="Pfam" id="PF13378">
    <property type="entry name" value="MR_MLE_C"/>
    <property type="match status" value="1"/>
</dbReference>
<dbReference type="SFLD" id="SFLDS00001">
    <property type="entry name" value="Enolase"/>
    <property type="match status" value="1"/>
</dbReference>
<gene>
    <name evidence="3" type="ORF">D3227_09200</name>
</gene>